<dbReference type="OrthoDB" id="2191831at2"/>
<dbReference type="STRING" id="53346.A5802_002885"/>
<sequence length="133" mass="15558">MREEMITPFLPLGSILRLVGTEDDQLLYFVVARAIAKNEEEKVIARYRVAPHPFGDVPSQEVFSIHADQITEVLFEGFQNQDDEEFLDDLLKQLRDAPTRPPLVQEEKPVQIVETIKINEEERLKEDPFYQFR</sequence>
<dbReference type="Pfam" id="PF13780">
    <property type="entry name" value="DUF4176"/>
    <property type="match status" value="1"/>
</dbReference>
<evidence type="ECO:0000313" key="3">
    <source>
        <dbReference type="Proteomes" id="UP000189299"/>
    </source>
</evidence>
<evidence type="ECO:0000313" key="4">
    <source>
        <dbReference type="Proteomes" id="UP000509460"/>
    </source>
</evidence>
<gene>
    <name evidence="2" type="ORF">BTN92_10565</name>
    <name evidence="1" type="ORF">EM151A_1410</name>
</gene>
<dbReference type="EMBL" id="MSTR01000010">
    <property type="protein sequence ID" value="ONN42326.1"/>
    <property type="molecule type" value="Genomic_DNA"/>
</dbReference>
<reference evidence="2 3" key="1">
    <citation type="submission" date="2016-12" db="EMBL/GenBank/DDBJ databases">
        <authorList>
            <person name="Song W.-J."/>
            <person name="Kurnit D.M."/>
        </authorList>
    </citation>
    <scope>NUCLEOTIDE SEQUENCE [LARGE SCALE GENOMIC DNA]</scope>
    <source>
        <strain evidence="2 3">CGB1038-1_S1</strain>
    </source>
</reference>
<evidence type="ECO:0000313" key="2">
    <source>
        <dbReference type="EMBL" id="ONN42326.1"/>
    </source>
</evidence>
<organism evidence="2 3">
    <name type="scientific">Enterococcus mundtii</name>
    <dbReference type="NCBI Taxonomy" id="53346"/>
    <lineage>
        <taxon>Bacteria</taxon>
        <taxon>Bacillati</taxon>
        <taxon>Bacillota</taxon>
        <taxon>Bacilli</taxon>
        <taxon>Lactobacillales</taxon>
        <taxon>Enterococcaceae</taxon>
        <taxon>Enterococcus</taxon>
    </lineage>
</organism>
<dbReference type="Proteomes" id="UP000509460">
    <property type="component" value="Chromosome"/>
</dbReference>
<dbReference type="Proteomes" id="UP000189299">
    <property type="component" value="Unassembled WGS sequence"/>
</dbReference>
<reference evidence="1 4" key="2">
    <citation type="submission" date="2019-07" db="EMBL/GenBank/DDBJ databases">
        <title>antibiotic susceptibility of plant-derived lactic acid bacteria.</title>
        <authorList>
            <person name="Sugiyama M."/>
            <person name="Noda M."/>
        </authorList>
    </citation>
    <scope>NUCLEOTIDE SEQUENCE [LARGE SCALE GENOMIC DNA]</scope>
    <source>
        <strain evidence="1 4">15-1A</strain>
    </source>
</reference>
<proteinExistence type="predicted"/>
<dbReference type="EMBL" id="AP019810">
    <property type="protein sequence ID" value="BBM14615.1"/>
    <property type="molecule type" value="Genomic_DNA"/>
</dbReference>
<protein>
    <submittedName>
        <fullName evidence="2">Uncharacterized protein</fullName>
    </submittedName>
</protein>
<dbReference type="RefSeq" id="WP_010734043.1">
    <property type="nucleotide sequence ID" value="NZ_AP019810.1"/>
</dbReference>
<name>A0A1V2UG57_ENTMU</name>
<accession>A0A1V2UG57</accession>
<evidence type="ECO:0000313" key="1">
    <source>
        <dbReference type="EMBL" id="BBM14615.1"/>
    </source>
</evidence>
<dbReference type="InterPro" id="IPR025233">
    <property type="entry name" value="DUF4176"/>
</dbReference>
<dbReference type="AlphaFoldDB" id="A0A1V2UG57"/>